<evidence type="ECO:0000313" key="1">
    <source>
        <dbReference type="EMBL" id="GLQ84763.1"/>
    </source>
</evidence>
<dbReference type="AlphaFoldDB" id="A0AA37SFW7"/>
<keyword evidence="3" id="KW-1185">Reference proteome</keyword>
<dbReference type="EMBL" id="BSNZ01000008">
    <property type="protein sequence ID" value="GLQ84763.1"/>
    <property type="molecule type" value="Genomic_DNA"/>
</dbReference>
<evidence type="ECO:0000313" key="2">
    <source>
        <dbReference type="EMBL" id="GLQ85082.1"/>
    </source>
</evidence>
<reference evidence="3" key="2">
    <citation type="journal article" date="2019" name="Int. J. Syst. Evol. Microbiol.">
        <title>The Global Catalogue of Microorganisms (GCM) 10K type strain sequencing project: providing services to taxonomists for standard genome sequencing and annotation.</title>
        <authorList>
            <consortium name="The Broad Institute Genomics Platform"/>
            <consortium name="The Broad Institute Genome Sequencing Center for Infectious Disease"/>
            <person name="Wu L."/>
            <person name="Ma J."/>
        </authorList>
    </citation>
    <scope>NUCLEOTIDE SEQUENCE [LARGE SCALE GENOMIC DNA]</scope>
    <source>
        <strain evidence="3">NBRC 12467</strain>
    </source>
</reference>
<dbReference type="InterPro" id="IPR054496">
    <property type="entry name" value="E217_GP41"/>
</dbReference>
<evidence type="ECO:0000313" key="3">
    <source>
        <dbReference type="Proteomes" id="UP001156708"/>
    </source>
</evidence>
<proteinExistence type="predicted"/>
<dbReference type="RefSeq" id="WP_228123797.1">
    <property type="nucleotide sequence ID" value="NZ_BARA01000113.1"/>
</dbReference>
<dbReference type="Pfam" id="PF22759">
    <property type="entry name" value="E217_GP41"/>
    <property type="match status" value="1"/>
</dbReference>
<name>A0AA37SFW7_9PROT</name>
<reference evidence="2" key="1">
    <citation type="journal article" date="2014" name="Int. J. Syst. Evol. Microbiol.">
        <title>Complete genome sequence of Corynebacterium casei LMG S-19264T (=DSM 44701T), isolated from a smear-ripened cheese.</title>
        <authorList>
            <consortium name="US DOE Joint Genome Institute (JGI-PGF)"/>
            <person name="Walter F."/>
            <person name="Albersmeier A."/>
            <person name="Kalinowski J."/>
            <person name="Ruckert C."/>
        </authorList>
    </citation>
    <scope>NUCLEOTIDE SEQUENCE</scope>
    <source>
        <strain evidence="2">NBRC 12467</strain>
    </source>
</reference>
<accession>A0AA37SFW7</accession>
<comment type="caution">
    <text evidence="2">The sequence shown here is derived from an EMBL/GenBank/DDBJ whole genome shotgun (WGS) entry which is preliminary data.</text>
</comment>
<reference evidence="2" key="3">
    <citation type="submission" date="2023-01" db="EMBL/GenBank/DDBJ databases">
        <title>Draft genome sequence of Gluconobacter sphaericus strain NBRC 12467.</title>
        <authorList>
            <person name="Sun Q."/>
            <person name="Mori K."/>
        </authorList>
    </citation>
    <scope>NUCLEOTIDE SEQUENCE</scope>
    <source>
        <strain evidence="2">NBRC 12467</strain>
    </source>
</reference>
<protein>
    <submittedName>
        <fullName evidence="2">Uncharacterized protein</fullName>
    </submittedName>
</protein>
<organism evidence="2 3">
    <name type="scientific">Gluconobacter sphaericus NBRC 12467</name>
    <dbReference type="NCBI Taxonomy" id="1307951"/>
    <lineage>
        <taxon>Bacteria</taxon>
        <taxon>Pseudomonadati</taxon>
        <taxon>Pseudomonadota</taxon>
        <taxon>Alphaproteobacteria</taxon>
        <taxon>Acetobacterales</taxon>
        <taxon>Acetobacteraceae</taxon>
        <taxon>Gluconobacter</taxon>
    </lineage>
</organism>
<gene>
    <name evidence="1" type="ORF">GCM10007872_16710</name>
    <name evidence="2" type="ORF">GCM10007872_19900</name>
</gene>
<dbReference type="EMBL" id="BSNZ01000013">
    <property type="protein sequence ID" value="GLQ85082.1"/>
    <property type="molecule type" value="Genomic_DNA"/>
</dbReference>
<sequence length="316" mass="33186">MSDASFVKRELKLVFTYGDNLSKTLTLMGQRIACQIVGAGLIAGVMCSLRIEGMTQAQMNALSKLQASIIMQSNSSVTVMARSGGTSAAWQTVFVGGITEAFADFSGSPSVAFMVTAMSMATINTAPVKAISFSGDVAVADVMKAIATQAGLGFQNNGVTDVLKGGVTYNGTAGEQLEVAASATKTSYIISNNILTIWPRNLSAKGTPAAEISASTGMIGYPAYSQGGMTLATLFNGLIGFQSLIKLTSDYAPAAWTQSASRNGEQTTGIVLPPYNGLWRVVRVQHDLQSETPGGQWTTYIEAGRPEIVQETIYGQ</sequence>
<dbReference type="Proteomes" id="UP001156708">
    <property type="component" value="Unassembled WGS sequence"/>
</dbReference>